<evidence type="ECO:0000313" key="6">
    <source>
        <dbReference type="EMBL" id="KAH7982283.1"/>
    </source>
</evidence>
<keyword evidence="2 4" id="KW-0863">Zinc-finger</keyword>
<dbReference type="PROSITE" id="PS50145">
    <property type="entry name" value="ZF_TRAF"/>
    <property type="match status" value="1"/>
</dbReference>
<dbReference type="SUPFAM" id="SSF49599">
    <property type="entry name" value="TRAF domain-like"/>
    <property type="match status" value="1"/>
</dbReference>
<dbReference type="InterPro" id="IPR013083">
    <property type="entry name" value="Znf_RING/FYVE/PHD"/>
</dbReference>
<evidence type="ECO:0000313" key="7">
    <source>
        <dbReference type="Proteomes" id="UP000821837"/>
    </source>
</evidence>
<name>A0A9D4QGB6_RHISA</name>
<dbReference type="AlphaFoldDB" id="A0A9D4QGB6"/>
<dbReference type="InterPro" id="IPR001293">
    <property type="entry name" value="Znf_TRAF"/>
</dbReference>
<dbReference type="GO" id="GO:0008270">
    <property type="term" value="F:zinc ion binding"/>
    <property type="evidence" value="ECO:0007669"/>
    <property type="project" value="UniProtKB-KW"/>
</dbReference>
<dbReference type="Gene3D" id="3.30.40.10">
    <property type="entry name" value="Zinc/RING finger domain, C3HC4 (zinc finger)"/>
    <property type="match status" value="1"/>
</dbReference>
<accession>A0A9D4QGB6</accession>
<protein>
    <recommendedName>
        <fullName evidence="5">TRAF-type domain-containing protein</fullName>
    </recommendedName>
</protein>
<reference evidence="6" key="2">
    <citation type="submission" date="2021-09" db="EMBL/GenBank/DDBJ databases">
        <authorList>
            <person name="Jia N."/>
            <person name="Wang J."/>
            <person name="Shi W."/>
            <person name="Du L."/>
            <person name="Sun Y."/>
            <person name="Zhan W."/>
            <person name="Jiang J."/>
            <person name="Wang Q."/>
            <person name="Zhang B."/>
            <person name="Ji P."/>
            <person name="Sakyi L.B."/>
            <person name="Cui X."/>
            <person name="Yuan T."/>
            <person name="Jiang B."/>
            <person name="Yang W."/>
            <person name="Lam T.T.-Y."/>
            <person name="Chang Q."/>
            <person name="Ding S."/>
            <person name="Wang X."/>
            <person name="Zhu J."/>
            <person name="Ruan X."/>
            <person name="Zhao L."/>
            <person name="Wei J."/>
            <person name="Que T."/>
            <person name="Du C."/>
            <person name="Cheng J."/>
            <person name="Dai P."/>
            <person name="Han X."/>
            <person name="Huang E."/>
            <person name="Gao Y."/>
            <person name="Liu J."/>
            <person name="Shao H."/>
            <person name="Ye R."/>
            <person name="Li L."/>
            <person name="Wei W."/>
            <person name="Wang X."/>
            <person name="Wang C."/>
            <person name="Huo Q."/>
            <person name="Li W."/>
            <person name="Guo W."/>
            <person name="Chen H."/>
            <person name="Chen S."/>
            <person name="Zhou L."/>
            <person name="Zhou L."/>
            <person name="Ni X."/>
            <person name="Tian J."/>
            <person name="Zhou Y."/>
            <person name="Sheng Y."/>
            <person name="Liu T."/>
            <person name="Pan Y."/>
            <person name="Xia L."/>
            <person name="Li J."/>
            <person name="Zhao F."/>
            <person name="Cao W."/>
        </authorList>
    </citation>
    <scope>NUCLEOTIDE SEQUENCE</scope>
    <source>
        <strain evidence="6">Rsan-2018</strain>
        <tissue evidence="6">Larvae</tissue>
    </source>
</reference>
<keyword evidence="1 4" id="KW-0479">Metal-binding</keyword>
<feature type="domain" description="TRAF-type" evidence="5">
    <location>
        <begin position="19"/>
        <end position="59"/>
    </location>
</feature>
<gene>
    <name evidence="6" type="ORF">HPB52_003583</name>
</gene>
<evidence type="ECO:0000256" key="4">
    <source>
        <dbReference type="PROSITE-ProRule" id="PRU00207"/>
    </source>
</evidence>
<keyword evidence="7" id="KW-1185">Reference proteome</keyword>
<feature type="zinc finger region" description="TRAF-type" evidence="4">
    <location>
        <begin position="19"/>
        <end position="59"/>
    </location>
</feature>
<dbReference type="EMBL" id="JABSTV010001245">
    <property type="protein sequence ID" value="KAH7982283.1"/>
    <property type="molecule type" value="Genomic_DNA"/>
</dbReference>
<reference evidence="6" key="1">
    <citation type="journal article" date="2020" name="Cell">
        <title>Large-Scale Comparative Analyses of Tick Genomes Elucidate Their Genetic Diversity and Vector Capacities.</title>
        <authorList>
            <consortium name="Tick Genome and Microbiome Consortium (TIGMIC)"/>
            <person name="Jia N."/>
            <person name="Wang J."/>
            <person name="Shi W."/>
            <person name="Du L."/>
            <person name="Sun Y."/>
            <person name="Zhan W."/>
            <person name="Jiang J.F."/>
            <person name="Wang Q."/>
            <person name="Zhang B."/>
            <person name="Ji P."/>
            <person name="Bell-Sakyi L."/>
            <person name="Cui X.M."/>
            <person name="Yuan T.T."/>
            <person name="Jiang B.G."/>
            <person name="Yang W.F."/>
            <person name="Lam T.T."/>
            <person name="Chang Q.C."/>
            <person name="Ding S.J."/>
            <person name="Wang X.J."/>
            <person name="Zhu J.G."/>
            <person name="Ruan X.D."/>
            <person name="Zhao L."/>
            <person name="Wei J.T."/>
            <person name="Ye R.Z."/>
            <person name="Que T.C."/>
            <person name="Du C.H."/>
            <person name="Zhou Y.H."/>
            <person name="Cheng J.X."/>
            <person name="Dai P.F."/>
            <person name="Guo W.B."/>
            <person name="Han X.H."/>
            <person name="Huang E.J."/>
            <person name="Li L.F."/>
            <person name="Wei W."/>
            <person name="Gao Y.C."/>
            <person name="Liu J.Z."/>
            <person name="Shao H.Z."/>
            <person name="Wang X."/>
            <person name="Wang C.C."/>
            <person name="Yang T.C."/>
            <person name="Huo Q.B."/>
            <person name="Li W."/>
            <person name="Chen H.Y."/>
            <person name="Chen S.E."/>
            <person name="Zhou L.G."/>
            <person name="Ni X.B."/>
            <person name="Tian J.H."/>
            <person name="Sheng Y."/>
            <person name="Liu T."/>
            <person name="Pan Y.S."/>
            <person name="Xia L.Y."/>
            <person name="Li J."/>
            <person name="Zhao F."/>
            <person name="Cao W.C."/>
        </authorList>
    </citation>
    <scope>NUCLEOTIDE SEQUENCE</scope>
    <source>
        <strain evidence="6">Rsan-2018</strain>
    </source>
</reference>
<organism evidence="6 7">
    <name type="scientific">Rhipicephalus sanguineus</name>
    <name type="common">Brown dog tick</name>
    <name type="synonym">Ixodes sanguineus</name>
    <dbReference type="NCBI Taxonomy" id="34632"/>
    <lineage>
        <taxon>Eukaryota</taxon>
        <taxon>Metazoa</taxon>
        <taxon>Ecdysozoa</taxon>
        <taxon>Arthropoda</taxon>
        <taxon>Chelicerata</taxon>
        <taxon>Arachnida</taxon>
        <taxon>Acari</taxon>
        <taxon>Parasitiformes</taxon>
        <taxon>Ixodida</taxon>
        <taxon>Ixodoidea</taxon>
        <taxon>Ixodidae</taxon>
        <taxon>Rhipicephalinae</taxon>
        <taxon>Rhipicephalus</taxon>
        <taxon>Rhipicephalus</taxon>
    </lineage>
</organism>
<sequence>MERTPLTAITPVDLDCLNVHLEACEFNWTVCESCGAEMLYSALSSHRRGQCPKSLVRCSRRSGFYMRADELQDHDYKEAILLAVKRKRAKLCEAAQSKVARLRLRISEIDTIMTMYK</sequence>
<evidence type="ECO:0000259" key="5">
    <source>
        <dbReference type="PROSITE" id="PS50145"/>
    </source>
</evidence>
<comment type="caution">
    <text evidence="6">The sequence shown here is derived from an EMBL/GenBank/DDBJ whole genome shotgun (WGS) entry which is preliminary data.</text>
</comment>
<keyword evidence="3 4" id="KW-0862">Zinc</keyword>
<evidence type="ECO:0000256" key="2">
    <source>
        <dbReference type="ARBA" id="ARBA00022771"/>
    </source>
</evidence>
<dbReference type="Proteomes" id="UP000821837">
    <property type="component" value="Chromosome 1"/>
</dbReference>
<evidence type="ECO:0000256" key="1">
    <source>
        <dbReference type="ARBA" id="ARBA00022723"/>
    </source>
</evidence>
<evidence type="ECO:0000256" key="3">
    <source>
        <dbReference type="ARBA" id="ARBA00022833"/>
    </source>
</evidence>
<proteinExistence type="predicted"/>